<keyword evidence="5 11" id="KW-0812">Transmembrane</keyword>
<dbReference type="Gene3D" id="3.55.50.30">
    <property type="match status" value="1"/>
</dbReference>
<evidence type="ECO:0000256" key="1">
    <source>
        <dbReference type="ARBA" id="ARBA00004571"/>
    </source>
</evidence>
<comment type="similarity">
    <text evidence="11 12">Belongs to the TonB-dependent receptor family.</text>
</comment>
<proteinExistence type="inferred from homology"/>
<keyword evidence="2 11" id="KW-0813">Transport</keyword>
<dbReference type="RefSeq" id="WP_222992358.1">
    <property type="nucleotide sequence ID" value="NZ_JAINVV010000011.1"/>
</dbReference>
<dbReference type="Pfam" id="PF07715">
    <property type="entry name" value="Plug"/>
    <property type="match status" value="1"/>
</dbReference>
<dbReference type="PROSITE" id="PS52016">
    <property type="entry name" value="TONB_DEPENDENT_REC_3"/>
    <property type="match status" value="1"/>
</dbReference>
<evidence type="ECO:0000313" key="15">
    <source>
        <dbReference type="EMBL" id="MBY8825262.1"/>
    </source>
</evidence>
<evidence type="ECO:0000256" key="4">
    <source>
        <dbReference type="ARBA" id="ARBA00022496"/>
    </source>
</evidence>
<evidence type="ECO:0000256" key="13">
    <source>
        <dbReference type="SAM" id="SignalP"/>
    </source>
</evidence>
<sequence length="822" mass="86706">MTRKKSISTLAAACAIAALALGQPAHAQQRRFDVPAQDARQAIPQFARQAGIQISAPTGRLRGVRTRAIKGDLDARAALRAMIAGTGLSIASDDGSMIILKYGEAQRPTSSAAPAEAAPETAEADPFADSEIIVTAGKRNERLLDVPFSITALKGDTLTRNGEVRLEDYAARVPGLNVTNNATGGAQSGVSIRGITTGSGNPTVAVYIDDTPVTTSTFFGGGNSIPDLDPNDLERIEVLRGPQGTLYGAASLGGLIKFVNKAPDFSNVGGRVEIGATAIDGGDVGVAARGRINLPLSETAAVVASGFHRVDPGFLDDPARGRKDRNRSLYDGGRVALALKPTETISMNLSALHQRIRIRGNPVIDVDPATGRPIGGDLVSAPVPGTDVSNASLWLFDLAIKGDFDGFELVSDTSYSRRRFSGIVDYSPVLGPLITQFFGVPGAGGGLVTQLGANKFTQEVRLTSSASGLLGWQVGAYYTRETSTLHQETSNLDGATGAVLPTVPLLLSVDGPTRYEEIAGFGNLTLNLSERFDVQAGLRYSHNSQRSKSITDGLLTGAGVIPASSSENQLTFSINPRFRISNTLMVYARVASGFRPGGPNAGLTGPFATYGADKVINYELGTKADLFDRMLSLDLAGFFIDWDDVQIRGTDPVTGLNFYRNGGKARSKGVEGSFALRPVTGLTINGNIAYTDAYTRSASAAPTFANPGDRLPNTPKWAGLLGAEYGFAIADAWNGYVGANYRHVGSRLEIFTASAAIPRFVMPSYDTVDLRAGLSHNGYALDVYVRNVGDTRAFLSNSGTGGIQRIAIIQPRTFGVSLSKTF</sequence>
<dbReference type="Pfam" id="PF00593">
    <property type="entry name" value="TonB_dep_Rec_b-barrel"/>
    <property type="match status" value="1"/>
</dbReference>
<evidence type="ECO:0000256" key="7">
    <source>
        <dbReference type="ARBA" id="ARBA00023065"/>
    </source>
</evidence>
<feature type="domain" description="Secretin/TonB short N-terminal" evidence="14">
    <location>
        <begin position="52"/>
        <end position="103"/>
    </location>
</feature>
<dbReference type="EMBL" id="JAINVV010000011">
    <property type="protein sequence ID" value="MBY8825262.1"/>
    <property type="molecule type" value="Genomic_DNA"/>
</dbReference>
<evidence type="ECO:0000313" key="16">
    <source>
        <dbReference type="Proteomes" id="UP000706039"/>
    </source>
</evidence>
<evidence type="ECO:0000256" key="8">
    <source>
        <dbReference type="ARBA" id="ARBA00023077"/>
    </source>
</evidence>
<evidence type="ECO:0000259" key="14">
    <source>
        <dbReference type="SMART" id="SM00965"/>
    </source>
</evidence>
<dbReference type="SMART" id="SM00965">
    <property type="entry name" value="STN"/>
    <property type="match status" value="1"/>
</dbReference>
<reference evidence="15 16" key="1">
    <citation type="submission" date="2021-08" db="EMBL/GenBank/DDBJ databases">
        <authorList>
            <person name="Tuo L."/>
        </authorList>
    </citation>
    <scope>NUCLEOTIDE SEQUENCE [LARGE SCALE GENOMIC DNA]</scope>
    <source>
        <strain evidence="15 16">JCM 31229</strain>
    </source>
</reference>
<accession>A0ABS7PV85</accession>
<keyword evidence="3 11" id="KW-1134">Transmembrane beta strand</keyword>
<evidence type="ECO:0000256" key="3">
    <source>
        <dbReference type="ARBA" id="ARBA00022452"/>
    </source>
</evidence>
<keyword evidence="8 12" id="KW-0798">TonB box</keyword>
<dbReference type="CDD" id="cd01347">
    <property type="entry name" value="ligand_gated_channel"/>
    <property type="match status" value="1"/>
</dbReference>
<keyword evidence="7" id="KW-0406">Ion transport</keyword>
<feature type="signal peptide" evidence="13">
    <location>
        <begin position="1"/>
        <end position="27"/>
    </location>
</feature>
<keyword evidence="15" id="KW-0675">Receptor</keyword>
<keyword evidence="9 11" id="KW-0472">Membrane</keyword>
<evidence type="ECO:0000256" key="9">
    <source>
        <dbReference type="ARBA" id="ARBA00023136"/>
    </source>
</evidence>
<dbReference type="InterPro" id="IPR036942">
    <property type="entry name" value="Beta-barrel_TonB_sf"/>
</dbReference>
<protein>
    <submittedName>
        <fullName evidence="15">TonB-dependent receptor</fullName>
    </submittedName>
</protein>
<comment type="caution">
    <text evidence="15">The sequence shown here is derived from an EMBL/GenBank/DDBJ whole genome shotgun (WGS) entry which is preliminary data.</text>
</comment>
<evidence type="ECO:0000256" key="12">
    <source>
        <dbReference type="RuleBase" id="RU003357"/>
    </source>
</evidence>
<dbReference type="InterPro" id="IPR000531">
    <property type="entry name" value="Beta-barrel_TonB"/>
</dbReference>
<dbReference type="InterPro" id="IPR012910">
    <property type="entry name" value="Plug_dom"/>
</dbReference>
<organism evidence="15 16">
    <name type="scientific">Sphingomonas colocasiae</name>
    <dbReference type="NCBI Taxonomy" id="1848973"/>
    <lineage>
        <taxon>Bacteria</taxon>
        <taxon>Pseudomonadati</taxon>
        <taxon>Pseudomonadota</taxon>
        <taxon>Alphaproteobacteria</taxon>
        <taxon>Sphingomonadales</taxon>
        <taxon>Sphingomonadaceae</taxon>
        <taxon>Sphingomonas</taxon>
    </lineage>
</organism>
<name>A0ABS7PV85_9SPHN</name>
<evidence type="ECO:0000256" key="10">
    <source>
        <dbReference type="ARBA" id="ARBA00023237"/>
    </source>
</evidence>
<comment type="subcellular location">
    <subcellularLocation>
        <location evidence="1 11">Cell outer membrane</location>
        <topology evidence="1 11">Multi-pass membrane protein</topology>
    </subcellularLocation>
</comment>
<dbReference type="Proteomes" id="UP000706039">
    <property type="component" value="Unassembled WGS sequence"/>
</dbReference>
<dbReference type="PANTHER" id="PTHR32552:SF81">
    <property type="entry name" value="TONB-DEPENDENT OUTER MEMBRANE RECEPTOR"/>
    <property type="match status" value="1"/>
</dbReference>
<keyword evidence="6" id="KW-0408">Iron</keyword>
<dbReference type="SUPFAM" id="SSF56935">
    <property type="entry name" value="Porins"/>
    <property type="match status" value="1"/>
</dbReference>
<dbReference type="InterPro" id="IPR039426">
    <property type="entry name" value="TonB-dep_rcpt-like"/>
</dbReference>
<keyword evidence="16" id="KW-1185">Reference proteome</keyword>
<gene>
    <name evidence="15" type="ORF">K7G82_23365</name>
</gene>
<dbReference type="Gene3D" id="2.40.170.20">
    <property type="entry name" value="TonB-dependent receptor, beta-barrel domain"/>
    <property type="match status" value="1"/>
</dbReference>
<dbReference type="PANTHER" id="PTHR32552">
    <property type="entry name" value="FERRICHROME IRON RECEPTOR-RELATED"/>
    <property type="match status" value="1"/>
</dbReference>
<dbReference type="InterPro" id="IPR011662">
    <property type="entry name" value="Secretin/TonB_short_N"/>
</dbReference>
<feature type="chain" id="PRO_5046386898" evidence="13">
    <location>
        <begin position="28"/>
        <end position="822"/>
    </location>
</feature>
<keyword evidence="10 11" id="KW-0998">Cell outer membrane</keyword>
<evidence type="ECO:0000256" key="5">
    <source>
        <dbReference type="ARBA" id="ARBA00022692"/>
    </source>
</evidence>
<keyword evidence="13" id="KW-0732">Signal</keyword>
<evidence type="ECO:0000256" key="2">
    <source>
        <dbReference type="ARBA" id="ARBA00022448"/>
    </source>
</evidence>
<evidence type="ECO:0000256" key="11">
    <source>
        <dbReference type="PROSITE-ProRule" id="PRU01360"/>
    </source>
</evidence>
<keyword evidence="4" id="KW-0410">Iron transport</keyword>
<evidence type="ECO:0000256" key="6">
    <source>
        <dbReference type="ARBA" id="ARBA00023004"/>
    </source>
</evidence>